<gene>
    <name evidence="2" type="ORF">APZ42_033898</name>
</gene>
<keyword evidence="1" id="KW-1133">Transmembrane helix</keyword>
<keyword evidence="3" id="KW-1185">Reference proteome</keyword>
<dbReference type="OrthoDB" id="10001438at2759"/>
<reference evidence="2 3" key="1">
    <citation type="submission" date="2016-03" db="EMBL/GenBank/DDBJ databases">
        <title>EvidentialGene: Evidence-directed Construction of Genes on Genomes.</title>
        <authorList>
            <person name="Gilbert D.G."/>
            <person name="Choi J.-H."/>
            <person name="Mockaitis K."/>
            <person name="Colbourne J."/>
            <person name="Pfrender M."/>
        </authorList>
    </citation>
    <scope>NUCLEOTIDE SEQUENCE [LARGE SCALE GENOMIC DNA]</scope>
    <source>
        <strain evidence="2 3">Xinb3</strain>
        <tissue evidence="2">Complete organism</tissue>
    </source>
</reference>
<keyword evidence="1" id="KW-0812">Transmembrane</keyword>
<sequence length="516" mass="59294">MRRFVEHVKLKLYRRLFTVISLGVILFLLGSQLSHQNGLKYFYVNSSSKALEEERLLPIAGARNSLREKPVKYAVFCASTPNGASYRSFDYAYNLPLTALAWERIGYKSIVLIIGSRCEWENDPALRLILARLEERRGTTIFIASPLEYRQTLSQAARIFVANMKEFPGNDNDYLITTDADLWPLRKEHYIPDPNMDVMLLHWGCCGNFTMNNRTYTMYLMSNIGATVAVWRDVINTNHSFAFDTESILDYLEEMFGDQARSPVIVGEERWYMDQKLVTVRFTEWIEKHGENTVYRVSDEGFYRVDRSRWSEVDSLVPENFTHRFDAHLPSKGYLPIQQSRMEPLIHLMYGKNSWETKWVEKYNQEFLANVDNWIRFLLPAQGEQLVDGIADAVTDAPGGQKRKPNKALWNASYQRKRRLAKRAREKAERASLEQQASNDVEDSIFETVVTATDDDAPARTDPVPVSIELADGHAYEKHTLVSSRQELPVSLIQGAPSVDLATMSVKDIAAIHQRI</sequence>
<comment type="caution">
    <text evidence="2">The sequence shown here is derived from an EMBL/GenBank/DDBJ whole genome shotgun (WGS) entry which is preliminary data.</text>
</comment>
<proteinExistence type="predicted"/>
<name>A0A164KM46_9CRUS</name>
<keyword evidence="1" id="KW-0472">Membrane</keyword>
<dbReference type="EMBL" id="LRGB01003278">
    <property type="protein sequence ID" value="KZS03382.1"/>
    <property type="molecule type" value="Genomic_DNA"/>
</dbReference>
<evidence type="ECO:0000313" key="2">
    <source>
        <dbReference type="EMBL" id="KZS03382.1"/>
    </source>
</evidence>
<accession>A0A164KM46</accession>
<protein>
    <submittedName>
        <fullName evidence="2">Uncharacterized protein</fullName>
    </submittedName>
</protein>
<evidence type="ECO:0000256" key="1">
    <source>
        <dbReference type="SAM" id="Phobius"/>
    </source>
</evidence>
<evidence type="ECO:0000313" key="3">
    <source>
        <dbReference type="Proteomes" id="UP000076858"/>
    </source>
</evidence>
<feature type="transmembrane region" description="Helical" evidence="1">
    <location>
        <begin position="12"/>
        <end position="30"/>
    </location>
</feature>
<dbReference type="AlphaFoldDB" id="A0A164KM46"/>
<dbReference type="Proteomes" id="UP000076858">
    <property type="component" value="Unassembled WGS sequence"/>
</dbReference>
<organism evidence="2 3">
    <name type="scientific">Daphnia magna</name>
    <dbReference type="NCBI Taxonomy" id="35525"/>
    <lineage>
        <taxon>Eukaryota</taxon>
        <taxon>Metazoa</taxon>
        <taxon>Ecdysozoa</taxon>
        <taxon>Arthropoda</taxon>
        <taxon>Crustacea</taxon>
        <taxon>Branchiopoda</taxon>
        <taxon>Diplostraca</taxon>
        <taxon>Cladocera</taxon>
        <taxon>Anomopoda</taxon>
        <taxon>Daphniidae</taxon>
        <taxon>Daphnia</taxon>
    </lineage>
</organism>